<evidence type="ECO:0000259" key="1">
    <source>
        <dbReference type="Pfam" id="PF03819"/>
    </source>
</evidence>
<dbReference type="CDD" id="cd11540">
    <property type="entry name" value="NTP-PPase_u3"/>
    <property type="match status" value="1"/>
</dbReference>
<organism evidence="2">
    <name type="scientific">uncultured Caudovirales phage</name>
    <dbReference type="NCBI Taxonomy" id="2100421"/>
    <lineage>
        <taxon>Viruses</taxon>
        <taxon>Duplodnaviria</taxon>
        <taxon>Heunggongvirae</taxon>
        <taxon>Uroviricota</taxon>
        <taxon>Caudoviricetes</taxon>
        <taxon>Peduoviridae</taxon>
        <taxon>Maltschvirus</taxon>
        <taxon>Maltschvirus maltsch</taxon>
    </lineage>
</organism>
<proteinExistence type="predicted"/>
<protein>
    <submittedName>
        <fullName evidence="2">NTP-PPase_u3 domain containing protein</fullName>
    </submittedName>
</protein>
<dbReference type="Pfam" id="PF03819">
    <property type="entry name" value="MazG"/>
    <property type="match status" value="1"/>
</dbReference>
<gene>
    <name evidence="2" type="ORF">UFOVP577_15</name>
</gene>
<feature type="domain" description="NTP pyrophosphohydrolase MazG-like" evidence="1">
    <location>
        <begin position="31"/>
        <end position="87"/>
    </location>
</feature>
<dbReference type="EMBL" id="LR796547">
    <property type="protein sequence ID" value="CAB4150618.1"/>
    <property type="molecule type" value="Genomic_DNA"/>
</dbReference>
<dbReference type="InterPro" id="IPR004518">
    <property type="entry name" value="MazG-like_dom"/>
</dbReference>
<sequence>MSHYDYFGKILQWAEDRNLVHGSNMQAQTVKLFEECGELAAGVARKDYDKIVDSIGDAVVVLTILAAQIEVPIEECIDLAWEQIRYRTGKMVDGVFIKEE</sequence>
<name>A0A6J5MVD8_9CAUD</name>
<dbReference type="Gene3D" id="1.10.287.1080">
    <property type="entry name" value="MazG-like"/>
    <property type="match status" value="1"/>
</dbReference>
<dbReference type="SUPFAM" id="SSF101386">
    <property type="entry name" value="all-alpha NTP pyrophosphatases"/>
    <property type="match status" value="1"/>
</dbReference>
<evidence type="ECO:0000313" key="2">
    <source>
        <dbReference type="EMBL" id="CAB4150618.1"/>
    </source>
</evidence>
<accession>A0A6J5MVD8</accession>
<reference evidence="2" key="1">
    <citation type="submission" date="2020-04" db="EMBL/GenBank/DDBJ databases">
        <authorList>
            <person name="Chiriac C."/>
            <person name="Salcher M."/>
            <person name="Ghai R."/>
            <person name="Kavagutti S V."/>
        </authorList>
    </citation>
    <scope>NUCLEOTIDE SEQUENCE</scope>
</reference>